<dbReference type="EMBL" id="QUSY01000370">
    <property type="protein sequence ID" value="RHY29979.1"/>
    <property type="molecule type" value="Genomic_DNA"/>
</dbReference>
<organism evidence="2 3">
    <name type="scientific">Aphanomyces invadans</name>
    <dbReference type="NCBI Taxonomy" id="157072"/>
    <lineage>
        <taxon>Eukaryota</taxon>
        <taxon>Sar</taxon>
        <taxon>Stramenopiles</taxon>
        <taxon>Oomycota</taxon>
        <taxon>Saprolegniomycetes</taxon>
        <taxon>Saprolegniales</taxon>
        <taxon>Verrucalvaceae</taxon>
        <taxon>Aphanomyces</taxon>
    </lineage>
</organism>
<name>A0A3R6YZA1_9STRA</name>
<accession>A0A3R6YZA1</accession>
<sequence>MDMTTSAQYLEVYVGHRTPNGDLRFVFGETAFGVPDQHVPGRFRLDYACPDSPPFQSIDAISFKFAEIGDDAVLALDAFRLTTQSVYPTTSSQLSPQGLSAMNTILELQKKMLEDLETRICAAVDLQLNQVLQRLDAAEAIVDDLTTRVDSIHQDKDIVFAGIMHRLNNVDTGIIQLRSAQVQTTKAVQSAIQNVKQSVAAQRNSQSDADDSSSLSTSSLHSVQWQQLNPSPP</sequence>
<comment type="caution">
    <text evidence="2">The sequence shown here is derived from an EMBL/GenBank/DDBJ whole genome shotgun (WGS) entry which is preliminary data.</text>
</comment>
<feature type="compositionally biased region" description="Low complexity" evidence="1">
    <location>
        <begin position="212"/>
        <end position="222"/>
    </location>
</feature>
<evidence type="ECO:0000313" key="2">
    <source>
        <dbReference type="EMBL" id="RHY29979.1"/>
    </source>
</evidence>
<keyword evidence="3" id="KW-1185">Reference proteome</keyword>
<protein>
    <submittedName>
        <fullName evidence="2">Uncharacterized protein</fullName>
    </submittedName>
</protein>
<feature type="region of interest" description="Disordered" evidence="1">
    <location>
        <begin position="199"/>
        <end position="233"/>
    </location>
</feature>
<dbReference type="VEuPathDB" id="FungiDB:H310_11345"/>
<feature type="compositionally biased region" description="Polar residues" evidence="1">
    <location>
        <begin position="223"/>
        <end position="233"/>
    </location>
</feature>
<dbReference type="AlphaFoldDB" id="A0A3R6YZA1"/>
<dbReference type="Proteomes" id="UP000285060">
    <property type="component" value="Unassembled WGS sequence"/>
</dbReference>
<reference evidence="2 3" key="1">
    <citation type="submission" date="2018-08" db="EMBL/GenBank/DDBJ databases">
        <title>Aphanomyces genome sequencing and annotation.</title>
        <authorList>
            <person name="Minardi D."/>
            <person name="Oidtmann B."/>
            <person name="Van Der Giezen M."/>
            <person name="Studholme D.J."/>
        </authorList>
    </citation>
    <scope>NUCLEOTIDE SEQUENCE [LARGE SCALE GENOMIC DNA]</scope>
    <source>
        <strain evidence="2 3">NJM0002</strain>
    </source>
</reference>
<evidence type="ECO:0000313" key="3">
    <source>
        <dbReference type="Proteomes" id="UP000285060"/>
    </source>
</evidence>
<evidence type="ECO:0000256" key="1">
    <source>
        <dbReference type="SAM" id="MobiDB-lite"/>
    </source>
</evidence>
<gene>
    <name evidence="2" type="ORF">DYB32_004713</name>
</gene>
<proteinExistence type="predicted"/>